<accession>A0A2T2NU60</accession>
<sequence length="74" mass="8063">MVYHGSRPCAKDFGALAATVRSSSQPQGLRTSRLKLRKSATTRPTLYFWSARSRVFSAIGVFTSAICSSVAPMH</sequence>
<dbReference type="AlphaFoldDB" id="A0A2T2NU60"/>
<gene>
    <name evidence="1" type="ORF">BS50DRAFT_572015</name>
</gene>
<dbReference type="EMBL" id="KZ678133">
    <property type="protein sequence ID" value="PSN68836.1"/>
    <property type="molecule type" value="Genomic_DNA"/>
</dbReference>
<organism evidence="1 2">
    <name type="scientific">Corynespora cassiicola Philippines</name>
    <dbReference type="NCBI Taxonomy" id="1448308"/>
    <lineage>
        <taxon>Eukaryota</taxon>
        <taxon>Fungi</taxon>
        <taxon>Dikarya</taxon>
        <taxon>Ascomycota</taxon>
        <taxon>Pezizomycotina</taxon>
        <taxon>Dothideomycetes</taxon>
        <taxon>Pleosporomycetidae</taxon>
        <taxon>Pleosporales</taxon>
        <taxon>Corynesporascaceae</taxon>
        <taxon>Corynespora</taxon>
    </lineage>
</organism>
<protein>
    <submittedName>
        <fullName evidence="1">Uncharacterized protein</fullName>
    </submittedName>
</protein>
<name>A0A2T2NU60_CORCC</name>
<reference evidence="1 2" key="1">
    <citation type="journal article" date="2018" name="Front. Microbiol.">
        <title>Genome-Wide Analysis of Corynespora cassiicola Leaf Fall Disease Putative Effectors.</title>
        <authorList>
            <person name="Lopez D."/>
            <person name="Ribeiro S."/>
            <person name="Label P."/>
            <person name="Fumanal B."/>
            <person name="Venisse J.S."/>
            <person name="Kohler A."/>
            <person name="de Oliveira R.R."/>
            <person name="Labutti K."/>
            <person name="Lipzen A."/>
            <person name="Lail K."/>
            <person name="Bauer D."/>
            <person name="Ohm R.A."/>
            <person name="Barry K.W."/>
            <person name="Spatafora J."/>
            <person name="Grigoriev I.V."/>
            <person name="Martin F.M."/>
            <person name="Pujade-Renaud V."/>
        </authorList>
    </citation>
    <scope>NUCLEOTIDE SEQUENCE [LARGE SCALE GENOMIC DNA]</scope>
    <source>
        <strain evidence="1 2">Philippines</strain>
    </source>
</reference>
<dbReference type="Proteomes" id="UP000240883">
    <property type="component" value="Unassembled WGS sequence"/>
</dbReference>
<proteinExistence type="predicted"/>
<evidence type="ECO:0000313" key="2">
    <source>
        <dbReference type="Proteomes" id="UP000240883"/>
    </source>
</evidence>
<evidence type="ECO:0000313" key="1">
    <source>
        <dbReference type="EMBL" id="PSN68836.1"/>
    </source>
</evidence>
<keyword evidence="2" id="KW-1185">Reference proteome</keyword>